<evidence type="ECO:0000313" key="2">
    <source>
        <dbReference type="Proteomes" id="UP000011841"/>
    </source>
</evidence>
<dbReference type="Proteomes" id="UP000011841">
    <property type="component" value="Chromosome"/>
</dbReference>
<keyword evidence="2" id="KW-1185">Reference proteome</keyword>
<protein>
    <submittedName>
        <fullName evidence="1">Putative trehalose-6-phosphate synthase/trehalose phosphatase</fullName>
    </submittedName>
</protein>
<gene>
    <name evidence="1" type="ORF">S58_39680</name>
</gene>
<evidence type="ECO:0000313" key="1">
    <source>
        <dbReference type="EMBL" id="BAM89954.1"/>
    </source>
</evidence>
<organism evidence="1 2">
    <name type="scientific">Bradyrhizobium oligotrophicum S58</name>
    <dbReference type="NCBI Taxonomy" id="1245469"/>
    <lineage>
        <taxon>Bacteria</taxon>
        <taxon>Pseudomonadati</taxon>
        <taxon>Pseudomonadota</taxon>
        <taxon>Alphaproteobacteria</taxon>
        <taxon>Hyphomicrobiales</taxon>
        <taxon>Nitrobacteraceae</taxon>
        <taxon>Bradyrhizobium</taxon>
    </lineage>
</organism>
<name>M4Z8J9_9BRAD</name>
<reference evidence="1 2" key="1">
    <citation type="journal article" date="2013" name="Appl. Environ. Microbiol.">
        <title>Genome analysis suggests that the soil oligotrophic bacterium Agromonas oligotrophica (Bradyrhizobium oligotrophicum) is a nitrogen-fixing symbiont of Aeschynomene indica.</title>
        <authorList>
            <person name="Okubo T."/>
            <person name="Fukushima S."/>
            <person name="Itakura M."/>
            <person name="Oshima K."/>
            <person name="Longtonglang A."/>
            <person name="Teaumroong N."/>
            <person name="Mitsui H."/>
            <person name="Hattori M."/>
            <person name="Hattori R."/>
            <person name="Hattori T."/>
            <person name="Minamisawa K."/>
        </authorList>
    </citation>
    <scope>NUCLEOTIDE SEQUENCE [LARGE SCALE GENOMIC DNA]</scope>
    <source>
        <strain evidence="1 2">S58</strain>
    </source>
</reference>
<accession>M4Z8J9</accession>
<proteinExistence type="predicted"/>
<dbReference type="AlphaFoldDB" id="M4Z8J9"/>
<sequence length="81" mass="8817">MARSQAARFRYPDIKVESSLRTPTDADEKARYTGKGAAIVQGRLGAIRLSLRLLAPCRSFRTAAIRCIAGLDHVSDEGSPE</sequence>
<dbReference type="KEGG" id="aol:S58_39680"/>
<dbReference type="EMBL" id="AP012603">
    <property type="protein sequence ID" value="BAM89954.1"/>
    <property type="molecule type" value="Genomic_DNA"/>
</dbReference>
<dbReference type="HOGENOM" id="CLU_2567107_0_0_5"/>